<proteinExistence type="predicted"/>
<gene>
    <name evidence="2" type="ORF">QBC47DRAFT_380883</name>
</gene>
<evidence type="ECO:0000313" key="2">
    <source>
        <dbReference type="EMBL" id="KAK1755661.1"/>
    </source>
</evidence>
<dbReference type="Proteomes" id="UP001239445">
    <property type="component" value="Unassembled WGS sequence"/>
</dbReference>
<protein>
    <submittedName>
        <fullName evidence="2">Uncharacterized protein</fullName>
    </submittedName>
</protein>
<dbReference type="EMBL" id="MU839833">
    <property type="protein sequence ID" value="KAK1755661.1"/>
    <property type="molecule type" value="Genomic_DNA"/>
</dbReference>
<keyword evidence="1" id="KW-1133">Transmembrane helix</keyword>
<evidence type="ECO:0000313" key="3">
    <source>
        <dbReference type="Proteomes" id="UP001239445"/>
    </source>
</evidence>
<keyword evidence="3" id="KW-1185">Reference proteome</keyword>
<evidence type="ECO:0000256" key="1">
    <source>
        <dbReference type="SAM" id="Phobius"/>
    </source>
</evidence>
<accession>A0AAJ0BGX1</accession>
<reference evidence="2" key="1">
    <citation type="submission" date="2023-06" db="EMBL/GenBank/DDBJ databases">
        <title>Genome-scale phylogeny and comparative genomics of the fungal order Sordariales.</title>
        <authorList>
            <consortium name="Lawrence Berkeley National Laboratory"/>
            <person name="Hensen N."/>
            <person name="Bonometti L."/>
            <person name="Westerberg I."/>
            <person name="Brannstrom I.O."/>
            <person name="Guillou S."/>
            <person name="Cros-Aarteil S."/>
            <person name="Calhoun S."/>
            <person name="Haridas S."/>
            <person name="Kuo A."/>
            <person name="Mondo S."/>
            <person name="Pangilinan J."/>
            <person name="Riley R."/>
            <person name="Labutti K."/>
            <person name="Andreopoulos B."/>
            <person name="Lipzen A."/>
            <person name="Chen C."/>
            <person name="Yanf M."/>
            <person name="Daum C."/>
            <person name="Ng V."/>
            <person name="Clum A."/>
            <person name="Steindorff A."/>
            <person name="Ohm R."/>
            <person name="Martin F."/>
            <person name="Silar P."/>
            <person name="Natvig D."/>
            <person name="Lalanne C."/>
            <person name="Gautier V."/>
            <person name="Ament-Velasquez S.L."/>
            <person name="Kruys A."/>
            <person name="Hutchinson M.I."/>
            <person name="Powell A.J."/>
            <person name="Barry K."/>
            <person name="Miller A.N."/>
            <person name="Grigoriev I.V."/>
            <person name="Debuchy R."/>
            <person name="Gladieux P."/>
            <person name="Thoren M.H."/>
            <person name="Johannesson H."/>
        </authorList>
    </citation>
    <scope>NUCLEOTIDE SEQUENCE</scope>
    <source>
        <strain evidence="2">PSN4</strain>
    </source>
</reference>
<keyword evidence="1" id="KW-0472">Membrane</keyword>
<organism evidence="2 3">
    <name type="scientific">Echria macrotheca</name>
    <dbReference type="NCBI Taxonomy" id="438768"/>
    <lineage>
        <taxon>Eukaryota</taxon>
        <taxon>Fungi</taxon>
        <taxon>Dikarya</taxon>
        <taxon>Ascomycota</taxon>
        <taxon>Pezizomycotina</taxon>
        <taxon>Sordariomycetes</taxon>
        <taxon>Sordariomycetidae</taxon>
        <taxon>Sordariales</taxon>
        <taxon>Schizotheciaceae</taxon>
        <taxon>Echria</taxon>
    </lineage>
</organism>
<keyword evidence="1" id="KW-0812">Transmembrane</keyword>
<sequence>MARRALPSLRDLSTYLISILAVFALQLHLIHARCSTPCRGWLPGIDAFVPVAVGEAQESRKLGLVPLPIPSGTLLWVELSLCVCMMTQLPDLEPRGANHASPVIMRHHCQPAFLSQPGTPQAEVLSPMV</sequence>
<name>A0AAJ0BGX1_9PEZI</name>
<feature type="transmembrane region" description="Helical" evidence="1">
    <location>
        <begin position="12"/>
        <end position="30"/>
    </location>
</feature>
<dbReference type="AlphaFoldDB" id="A0AAJ0BGX1"/>
<comment type="caution">
    <text evidence="2">The sequence shown here is derived from an EMBL/GenBank/DDBJ whole genome shotgun (WGS) entry which is preliminary data.</text>
</comment>